<organism evidence="3">
    <name type="scientific">Candidatus Tenderia electrophaga</name>
    <dbReference type="NCBI Taxonomy" id="1748243"/>
    <lineage>
        <taxon>Bacteria</taxon>
        <taxon>Pseudomonadati</taxon>
        <taxon>Pseudomonadota</taxon>
        <taxon>Gammaproteobacteria</taxon>
        <taxon>Candidatus Tenderiales</taxon>
        <taxon>Candidatus Tenderiaceae</taxon>
        <taxon>Candidatus Tenderia</taxon>
    </lineage>
</organism>
<dbReference type="SUPFAM" id="SSF55781">
    <property type="entry name" value="GAF domain-like"/>
    <property type="match status" value="1"/>
</dbReference>
<dbReference type="Proteomes" id="UP000885832">
    <property type="component" value="Unassembled WGS sequence"/>
</dbReference>
<dbReference type="Pfam" id="PF08448">
    <property type="entry name" value="PAS_4"/>
    <property type="match status" value="1"/>
</dbReference>
<dbReference type="EMBL" id="DRNF01000352">
    <property type="protein sequence ID" value="HHJ81083.1"/>
    <property type="molecule type" value="Genomic_DNA"/>
</dbReference>
<dbReference type="InterPro" id="IPR000014">
    <property type="entry name" value="PAS"/>
</dbReference>
<keyword evidence="1" id="KW-1133">Transmembrane helix</keyword>
<dbReference type="InterPro" id="IPR035965">
    <property type="entry name" value="PAS-like_dom_sf"/>
</dbReference>
<name>A0A832N3Z1_9GAMM</name>
<dbReference type="SMART" id="SM00065">
    <property type="entry name" value="GAF"/>
    <property type="match status" value="1"/>
</dbReference>
<protein>
    <submittedName>
        <fullName evidence="3">GAF domain-containing protein</fullName>
    </submittedName>
</protein>
<evidence type="ECO:0000256" key="1">
    <source>
        <dbReference type="SAM" id="Phobius"/>
    </source>
</evidence>
<reference evidence="3" key="1">
    <citation type="journal article" date="2020" name="mSystems">
        <title>Genome- and Community-Level Interaction Insights into Carbon Utilization and Element Cycling Functions of Hydrothermarchaeota in Hydrothermal Sediment.</title>
        <authorList>
            <person name="Zhou Z."/>
            <person name="Liu Y."/>
            <person name="Xu W."/>
            <person name="Pan J."/>
            <person name="Luo Z.H."/>
            <person name="Li M."/>
        </authorList>
    </citation>
    <scope>NUCLEOTIDE SEQUENCE [LARGE SCALE GENOMIC DNA]</scope>
    <source>
        <strain evidence="3">HyVt-505</strain>
    </source>
</reference>
<keyword evidence="1" id="KW-0812">Transmembrane</keyword>
<feature type="domain" description="PAS" evidence="2">
    <location>
        <begin position="556"/>
        <end position="591"/>
    </location>
</feature>
<dbReference type="AlphaFoldDB" id="A0A832N3Z1"/>
<comment type="caution">
    <text evidence="3">The sequence shown here is derived from an EMBL/GenBank/DDBJ whole genome shotgun (WGS) entry which is preliminary data.</text>
</comment>
<evidence type="ECO:0000313" key="3">
    <source>
        <dbReference type="EMBL" id="HHJ81083.1"/>
    </source>
</evidence>
<keyword evidence="1" id="KW-0472">Membrane</keyword>
<proteinExistence type="predicted"/>
<gene>
    <name evidence="3" type="ORF">ENJ65_05575</name>
</gene>
<dbReference type="CDD" id="cd00130">
    <property type="entry name" value="PAS"/>
    <property type="match status" value="1"/>
</dbReference>
<dbReference type="InterPro" id="IPR003018">
    <property type="entry name" value="GAF"/>
</dbReference>
<dbReference type="NCBIfam" id="TIGR00229">
    <property type="entry name" value="sensory_box"/>
    <property type="match status" value="1"/>
</dbReference>
<dbReference type="PROSITE" id="PS50112">
    <property type="entry name" value="PAS"/>
    <property type="match status" value="1"/>
</dbReference>
<feature type="non-terminal residue" evidence="3">
    <location>
        <position position="627"/>
    </location>
</feature>
<dbReference type="InterPro" id="IPR029016">
    <property type="entry name" value="GAF-like_dom_sf"/>
</dbReference>
<dbReference type="Gene3D" id="3.30.450.20">
    <property type="entry name" value="PAS domain"/>
    <property type="match status" value="1"/>
</dbReference>
<feature type="transmembrane region" description="Helical" evidence="1">
    <location>
        <begin position="290"/>
        <end position="312"/>
    </location>
</feature>
<accession>A0A832N3Z1</accession>
<feature type="transmembrane region" description="Helical" evidence="1">
    <location>
        <begin position="14"/>
        <end position="38"/>
    </location>
</feature>
<dbReference type="Gene3D" id="3.30.450.40">
    <property type="match status" value="1"/>
</dbReference>
<dbReference type="Pfam" id="PF13185">
    <property type="entry name" value="GAF_2"/>
    <property type="match status" value="1"/>
</dbReference>
<dbReference type="SUPFAM" id="SSF55785">
    <property type="entry name" value="PYP-like sensor domain (PAS domain)"/>
    <property type="match status" value="1"/>
</dbReference>
<sequence length="627" mass="68981">MPYGQRTKRLQRQFLSLISLGILVTAIVVAISIALPLYQHDRTHHELNLKATAENRALAIHGYLNMTTQLATQVSSRTFARQKLEQYLSKQIRLSDLRALTLPIFADAMSQDSNIIAITRLDHQGNTLIEAGHTIPAALRPVPGDGPANQHLISAPVKIGTETALLIGSKIFNDQQQRIGTDIIAFNSSALTALQHQRQGLTHSETVYIGTLEKDTIKIISFDLNKPTQTLPEQLSHTIKTALRLGLQKDPGTIKGEGAIIAYTRISDSPWALAISAATADLYAPLLRQLSVIALVVFALICLAAAVIINLLRPLTGKMLIHSDELEQQIHQSTTELQRSNRALHTLGSCSNALIHADSEEELLNEMCGILVGVGGYRLAWIGYSQNDENKTVLPMAQAGVESGYLNTLKLNWSEDNEYGCGPVGESIRSGSAVIIRDVENDPRFAPWRGEAHNRDFTSVISLPLLDEGNSFGCLAIYAVEDDAFDGEEVELLTKLSEDLAYGIMNLRARAEREWAEQELADSEECWRSLTENSPDHILTLNSALRIEFINIAPPGLSVEELIGTSILDYIQDPSTRSEVQTKLELALSDGACCSYETEYQPPDGNIIYYESRVAPRFVDEVIVGLT</sequence>
<dbReference type="InterPro" id="IPR013656">
    <property type="entry name" value="PAS_4"/>
</dbReference>
<evidence type="ECO:0000259" key="2">
    <source>
        <dbReference type="PROSITE" id="PS50112"/>
    </source>
</evidence>